<accession>A0A060RAQ4</accession>
<evidence type="ECO:0000313" key="1">
    <source>
        <dbReference type="EMBL" id="CDN30464.1"/>
    </source>
</evidence>
<evidence type="ECO:0000313" key="2">
    <source>
        <dbReference type="Proteomes" id="UP000027616"/>
    </source>
</evidence>
<proteinExistence type="predicted"/>
<dbReference type="STRING" id="1433126.BN938_0359"/>
<dbReference type="AlphaFoldDB" id="A0A060RAQ4"/>
<dbReference type="eggNOG" id="COG3170">
    <property type="taxonomic scope" value="Bacteria"/>
</dbReference>
<sequence>MNTIALTIEQLRTMMERRYTLVYLDRSCNLNNSADILSECIKEKSATPLYDHVSDWFVGAEYDRIVEIVEELKTTCSEQGYTSEQIEDCFTHNDDAIREEIQNRDDSDIVATLLRNTDDMPIRIEMHSNYDCINSHYFEGEYTYTQSYFGDMVDWLNLNPQEVEKIFRENSLQCEGEFPNRAERNGNEMVSYLQFAQEISNSVSPANLLTIMATINVAELFKTEFTIGQVTIPKGNRCGLFSPSYGGGSVMEMELQRDVKLSLKGTTNYDYFSLQFDANTERGYALKDVYGVVDSFFGKAVTIHKEDLMFCHLGNGVTVCDRLREQNNDYMKVAHISTDRQVTYYNTISDEGRARIEHFAKYDNMSQSFTQPFPVLNPIK</sequence>
<keyword evidence="2" id="KW-1185">Reference proteome</keyword>
<organism evidence="1 2">
    <name type="scientific">Mucinivorans hirudinis</name>
    <dbReference type="NCBI Taxonomy" id="1433126"/>
    <lineage>
        <taxon>Bacteria</taxon>
        <taxon>Pseudomonadati</taxon>
        <taxon>Bacteroidota</taxon>
        <taxon>Bacteroidia</taxon>
        <taxon>Bacteroidales</taxon>
        <taxon>Rikenellaceae</taxon>
        <taxon>Mucinivorans</taxon>
    </lineage>
</organism>
<gene>
    <name evidence="1" type="ORF">BN938_0359</name>
</gene>
<reference evidence="1 2" key="1">
    <citation type="journal article" date="2015" name="Genome Announc.">
        <title>Complete Genome Sequence of the Novel Leech Symbiont Mucinivorans hirudinis M3T.</title>
        <authorList>
            <person name="Nelson M.C."/>
            <person name="Bomar L."/>
            <person name="Graf J."/>
        </authorList>
    </citation>
    <scope>NUCLEOTIDE SEQUENCE [LARGE SCALE GENOMIC DNA]</scope>
    <source>
        <strain evidence="2">M3</strain>
    </source>
</reference>
<protein>
    <submittedName>
        <fullName evidence="1">Uncharacterized protein</fullName>
    </submittedName>
</protein>
<dbReference type="EMBL" id="HG934468">
    <property type="protein sequence ID" value="CDN30464.1"/>
    <property type="molecule type" value="Genomic_DNA"/>
</dbReference>
<dbReference type="HOGENOM" id="CLU_061548_0_0_10"/>
<dbReference type="Proteomes" id="UP000027616">
    <property type="component" value="Chromosome I"/>
</dbReference>
<dbReference type="KEGG" id="rbc:BN938_0359"/>
<name>A0A060RAQ4_9BACT</name>